<dbReference type="Pfam" id="PF01381">
    <property type="entry name" value="HTH_3"/>
    <property type="match status" value="1"/>
</dbReference>
<keyword evidence="4" id="KW-1185">Reference proteome</keyword>
<name>A0ABQ6IHQ1_9MICO</name>
<dbReference type="PROSITE" id="PS50943">
    <property type="entry name" value="HTH_CROC1"/>
    <property type="match status" value="1"/>
</dbReference>
<feature type="domain" description="HTH cro/C1-type" evidence="2">
    <location>
        <begin position="14"/>
        <end position="68"/>
    </location>
</feature>
<protein>
    <recommendedName>
        <fullName evidence="2">HTH cro/C1-type domain-containing protein</fullName>
    </recommendedName>
</protein>
<dbReference type="Proteomes" id="UP001157125">
    <property type="component" value="Unassembled WGS sequence"/>
</dbReference>
<gene>
    <name evidence="3" type="ORF">GCM10025876_30440</name>
</gene>
<dbReference type="CDD" id="cd00093">
    <property type="entry name" value="HTH_XRE"/>
    <property type="match status" value="1"/>
</dbReference>
<dbReference type="InterPro" id="IPR010982">
    <property type="entry name" value="Lambda_DNA-bd_dom_sf"/>
</dbReference>
<dbReference type="SUPFAM" id="SSF47413">
    <property type="entry name" value="lambda repressor-like DNA-binding domains"/>
    <property type="match status" value="1"/>
</dbReference>
<feature type="region of interest" description="Disordered" evidence="1">
    <location>
        <begin position="226"/>
        <end position="269"/>
    </location>
</feature>
<feature type="compositionally biased region" description="Basic residues" evidence="1">
    <location>
        <begin position="254"/>
        <end position="269"/>
    </location>
</feature>
<accession>A0ABQ6IHQ1</accession>
<dbReference type="SMART" id="SM00530">
    <property type="entry name" value="HTH_XRE"/>
    <property type="match status" value="1"/>
</dbReference>
<sequence length="269" mass="29223">MHVVVDSRNAAERIRTLRELNGWTQAELAGASGVSQPLLSSIENLRRDASDETLRAIANAADTPFSFFEVTGSDAPSDSLHFRRNKSASVKIGRQVKAYFSEGRRVAGAALDRIEYPIGSLPFADARLSTMTAVAIEDYAAKTRLALGIEADAPIGNLTRAIERTGVPVFRLTLPGIEEGHVVGKGHYGVSASAAPASRTAIAYSSASGDRDRFTLAHEPGPRCFALIPRPGRRRGERSQPVCRSLAPAGEPRRHARRRTHHPRQLRSR</sequence>
<proteinExistence type="predicted"/>
<comment type="caution">
    <text evidence="3">The sequence shown here is derived from an EMBL/GenBank/DDBJ whole genome shotgun (WGS) entry which is preliminary data.</text>
</comment>
<evidence type="ECO:0000313" key="4">
    <source>
        <dbReference type="Proteomes" id="UP001157125"/>
    </source>
</evidence>
<evidence type="ECO:0000256" key="1">
    <source>
        <dbReference type="SAM" id="MobiDB-lite"/>
    </source>
</evidence>
<dbReference type="PANTHER" id="PTHR43236">
    <property type="entry name" value="ANTITOXIN HIGA1"/>
    <property type="match status" value="1"/>
</dbReference>
<organism evidence="3 4">
    <name type="scientific">Demequina litorisediminis</name>
    <dbReference type="NCBI Taxonomy" id="1849022"/>
    <lineage>
        <taxon>Bacteria</taxon>
        <taxon>Bacillati</taxon>
        <taxon>Actinomycetota</taxon>
        <taxon>Actinomycetes</taxon>
        <taxon>Micrococcales</taxon>
        <taxon>Demequinaceae</taxon>
        <taxon>Demequina</taxon>
    </lineage>
</organism>
<dbReference type="EMBL" id="BSUN01000001">
    <property type="protein sequence ID" value="GMA36840.1"/>
    <property type="molecule type" value="Genomic_DNA"/>
</dbReference>
<evidence type="ECO:0000313" key="3">
    <source>
        <dbReference type="EMBL" id="GMA36840.1"/>
    </source>
</evidence>
<dbReference type="PANTHER" id="PTHR43236:SF2">
    <property type="entry name" value="BLL0069 PROTEIN"/>
    <property type="match status" value="1"/>
</dbReference>
<dbReference type="Gene3D" id="1.10.260.40">
    <property type="entry name" value="lambda repressor-like DNA-binding domains"/>
    <property type="match status" value="1"/>
</dbReference>
<dbReference type="InterPro" id="IPR001387">
    <property type="entry name" value="Cro/C1-type_HTH"/>
</dbReference>
<evidence type="ECO:0000259" key="2">
    <source>
        <dbReference type="PROSITE" id="PS50943"/>
    </source>
</evidence>
<reference evidence="4" key="1">
    <citation type="journal article" date="2019" name="Int. J. Syst. Evol. Microbiol.">
        <title>The Global Catalogue of Microorganisms (GCM) 10K type strain sequencing project: providing services to taxonomists for standard genome sequencing and annotation.</title>
        <authorList>
            <consortium name="The Broad Institute Genomics Platform"/>
            <consortium name="The Broad Institute Genome Sequencing Center for Infectious Disease"/>
            <person name="Wu L."/>
            <person name="Ma J."/>
        </authorList>
    </citation>
    <scope>NUCLEOTIDE SEQUENCE [LARGE SCALE GENOMIC DNA]</scope>
    <source>
        <strain evidence="4">NBRC 112299</strain>
    </source>
</reference>
<dbReference type="InterPro" id="IPR052345">
    <property type="entry name" value="Rad_response_metalloprotease"/>
</dbReference>